<organism evidence="2 3">
    <name type="scientific">Methylobacterium komagatae</name>
    <dbReference type="NCBI Taxonomy" id="374425"/>
    <lineage>
        <taxon>Bacteria</taxon>
        <taxon>Pseudomonadati</taxon>
        <taxon>Pseudomonadota</taxon>
        <taxon>Alphaproteobacteria</taxon>
        <taxon>Hyphomicrobiales</taxon>
        <taxon>Methylobacteriaceae</taxon>
        <taxon>Methylobacterium</taxon>
    </lineage>
</organism>
<protein>
    <submittedName>
        <fullName evidence="2">Uncharacterized protein</fullName>
    </submittedName>
</protein>
<dbReference type="RefSeq" id="WP_378972431.1">
    <property type="nucleotide sequence ID" value="NZ_JBHSWN010000001.1"/>
</dbReference>
<keyword evidence="1" id="KW-1133">Transmembrane helix</keyword>
<evidence type="ECO:0000256" key="1">
    <source>
        <dbReference type="SAM" id="Phobius"/>
    </source>
</evidence>
<keyword evidence="3" id="KW-1185">Reference proteome</keyword>
<gene>
    <name evidence="2" type="ORF">ACFQE0_18860</name>
</gene>
<feature type="transmembrane region" description="Helical" evidence="1">
    <location>
        <begin position="6"/>
        <end position="23"/>
    </location>
</feature>
<comment type="caution">
    <text evidence="2">The sequence shown here is derived from an EMBL/GenBank/DDBJ whole genome shotgun (WGS) entry which is preliminary data.</text>
</comment>
<evidence type="ECO:0000313" key="2">
    <source>
        <dbReference type="EMBL" id="MFC6791491.1"/>
    </source>
</evidence>
<sequence length="69" mass="7318">MPLQLTLAAVGVLIGLPIALFGFMRLDENPGKVSVAILIIGLLITFGPIANASIAHYLATSHDGRYNAW</sequence>
<feature type="transmembrane region" description="Helical" evidence="1">
    <location>
        <begin position="35"/>
        <end position="59"/>
    </location>
</feature>
<dbReference type="EMBL" id="JBHSWN010000001">
    <property type="protein sequence ID" value="MFC6791491.1"/>
    <property type="molecule type" value="Genomic_DNA"/>
</dbReference>
<accession>A0ABW2BNC7</accession>
<proteinExistence type="predicted"/>
<name>A0ABW2BNC7_9HYPH</name>
<reference evidence="3" key="1">
    <citation type="journal article" date="2019" name="Int. J. Syst. Evol. Microbiol.">
        <title>The Global Catalogue of Microorganisms (GCM) 10K type strain sequencing project: providing services to taxonomists for standard genome sequencing and annotation.</title>
        <authorList>
            <consortium name="The Broad Institute Genomics Platform"/>
            <consortium name="The Broad Institute Genome Sequencing Center for Infectious Disease"/>
            <person name="Wu L."/>
            <person name="Ma J."/>
        </authorList>
    </citation>
    <scope>NUCLEOTIDE SEQUENCE [LARGE SCALE GENOMIC DNA]</scope>
    <source>
        <strain evidence="3">CCUG 48316</strain>
    </source>
</reference>
<keyword evidence="1" id="KW-0812">Transmembrane</keyword>
<evidence type="ECO:0000313" key="3">
    <source>
        <dbReference type="Proteomes" id="UP001596292"/>
    </source>
</evidence>
<dbReference type="Proteomes" id="UP001596292">
    <property type="component" value="Unassembled WGS sequence"/>
</dbReference>
<keyword evidence="1" id="KW-0472">Membrane</keyword>